<dbReference type="InterPro" id="IPR056975">
    <property type="entry name" value="HTH_73"/>
</dbReference>
<dbReference type="Pfam" id="PF24718">
    <property type="entry name" value="HTH_73"/>
    <property type="match status" value="1"/>
</dbReference>
<protein>
    <submittedName>
        <fullName evidence="2">5-methylcytosine-specific restriction enzyme B</fullName>
        <ecNumber evidence="2">3.1.21.-</ecNumber>
    </submittedName>
</protein>
<evidence type="ECO:0000313" key="2">
    <source>
        <dbReference type="EMBL" id="RWX45938.1"/>
    </source>
</evidence>
<gene>
    <name evidence="2" type="ORF">H206_00005</name>
</gene>
<dbReference type="EMBL" id="MTKO01000070">
    <property type="protein sequence ID" value="RWX45938.1"/>
    <property type="molecule type" value="Genomic_DNA"/>
</dbReference>
<name>A0A444IYC0_9BACT</name>
<evidence type="ECO:0000313" key="3">
    <source>
        <dbReference type="Proteomes" id="UP000287853"/>
    </source>
</evidence>
<dbReference type="EC" id="3.1.21.-" evidence="2"/>
<dbReference type="AlphaFoldDB" id="A0A444IYC0"/>
<dbReference type="Proteomes" id="UP000287853">
    <property type="component" value="Unassembled WGS sequence"/>
</dbReference>
<accession>A0A444IYC0</accession>
<keyword evidence="3" id="KW-1185">Reference proteome</keyword>
<dbReference type="GO" id="GO:0016787">
    <property type="term" value="F:hydrolase activity"/>
    <property type="evidence" value="ECO:0007669"/>
    <property type="project" value="UniProtKB-KW"/>
</dbReference>
<organism evidence="2 3">
    <name type="scientific">Candidatus Electrothrix aarhusensis</name>
    <dbReference type="NCBI Taxonomy" id="1859131"/>
    <lineage>
        <taxon>Bacteria</taxon>
        <taxon>Pseudomonadati</taxon>
        <taxon>Thermodesulfobacteriota</taxon>
        <taxon>Desulfobulbia</taxon>
        <taxon>Desulfobulbales</taxon>
        <taxon>Desulfobulbaceae</taxon>
        <taxon>Candidatus Electrothrix</taxon>
    </lineage>
</organism>
<sequence>MNPEMELQELGSILNKMYSEALKGEAVTMIHLFGILYSKEIEALGSSATEIAKAATIQESYGTEIRKGVNLAKYVVVKKAHTIKNDV</sequence>
<keyword evidence="2" id="KW-0378">Hydrolase</keyword>
<comment type="caution">
    <text evidence="2">The sequence shown here is derived from an EMBL/GenBank/DDBJ whole genome shotgun (WGS) entry which is preliminary data.</text>
</comment>
<reference evidence="2 3" key="1">
    <citation type="submission" date="2017-01" db="EMBL/GenBank/DDBJ databases">
        <title>The cable genome- insights into the physiology and evolution of filamentous bacteria capable of sulfide oxidation via long distance electron transfer.</title>
        <authorList>
            <person name="Schreiber L."/>
            <person name="Bjerg J.T."/>
            <person name="Boggild A."/>
            <person name="Van De Vossenberg J."/>
            <person name="Meysman F."/>
            <person name="Nielsen L.P."/>
            <person name="Schramm A."/>
            <person name="Kjeldsen K.U."/>
        </authorList>
    </citation>
    <scope>NUCLEOTIDE SEQUENCE [LARGE SCALE GENOMIC DNA]</scope>
    <source>
        <strain evidence="2">MCF</strain>
    </source>
</reference>
<evidence type="ECO:0000259" key="1">
    <source>
        <dbReference type="Pfam" id="PF24718"/>
    </source>
</evidence>
<proteinExistence type="predicted"/>
<feature type="domain" description="HTH-like" evidence="1">
    <location>
        <begin position="7"/>
        <end position="78"/>
    </location>
</feature>